<keyword evidence="3" id="KW-1185">Reference proteome</keyword>
<feature type="compositionally biased region" description="Basic and acidic residues" evidence="1">
    <location>
        <begin position="921"/>
        <end position="963"/>
    </location>
</feature>
<name>A0A813HRB6_POLGL</name>
<dbReference type="EMBL" id="CAJNNV010032537">
    <property type="protein sequence ID" value="CAE8640280.1"/>
    <property type="molecule type" value="Genomic_DNA"/>
</dbReference>
<evidence type="ECO:0000256" key="1">
    <source>
        <dbReference type="SAM" id="MobiDB-lite"/>
    </source>
</evidence>
<feature type="region of interest" description="Disordered" evidence="1">
    <location>
        <begin position="1532"/>
        <end position="1560"/>
    </location>
</feature>
<dbReference type="OMA" id="WAAHLGC"/>
<organism evidence="2 3">
    <name type="scientific">Polarella glacialis</name>
    <name type="common">Dinoflagellate</name>
    <dbReference type="NCBI Taxonomy" id="89957"/>
    <lineage>
        <taxon>Eukaryota</taxon>
        <taxon>Sar</taxon>
        <taxon>Alveolata</taxon>
        <taxon>Dinophyceae</taxon>
        <taxon>Suessiales</taxon>
        <taxon>Suessiaceae</taxon>
        <taxon>Polarella</taxon>
    </lineage>
</organism>
<protein>
    <submittedName>
        <fullName evidence="2">Uncharacterized protein</fullName>
    </submittedName>
</protein>
<reference evidence="2" key="1">
    <citation type="submission" date="2021-02" db="EMBL/GenBank/DDBJ databases">
        <authorList>
            <person name="Dougan E. K."/>
            <person name="Rhodes N."/>
            <person name="Thang M."/>
            <person name="Chan C."/>
        </authorList>
    </citation>
    <scope>NUCLEOTIDE SEQUENCE</scope>
</reference>
<feature type="region of interest" description="Disordered" evidence="1">
    <location>
        <begin position="909"/>
        <end position="963"/>
    </location>
</feature>
<feature type="compositionally biased region" description="Low complexity" evidence="1">
    <location>
        <begin position="1532"/>
        <end position="1545"/>
    </location>
</feature>
<dbReference type="Proteomes" id="UP000654075">
    <property type="component" value="Unassembled WGS sequence"/>
</dbReference>
<accession>A0A813HRB6</accession>
<evidence type="ECO:0000313" key="3">
    <source>
        <dbReference type="Proteomes" id="UP000654075"/>
    </source>
</evidence>
<dbReference type="CDD" id="cd17039">
    <property type="entry name" value="Ubl_ubiquitin_like"/>
    <property type="match status" value="1"/>
</dbReference>
<comment type="caution">
    <text evidence="2">The sequence shown here is derived from an EMBL/GenBank/DDBJ whole genome shotgun (WGS) entry which is preliminary data.</text>
</comment>
<dbReference type="OrthoDB" id="424404at2759"/>
<proteinExistence type="predicted"/>
<feature type="region of interest" description="Disordered" evidence="1">
    <location>
        <begin position="1610"/>
        <end position="1635"/>
    </location>
</feature>
<evidence type="ECO:0000313" key="2">
    <source>
        <dbReference type="EMBL" id="CAE8640280.1"/>
    </source>
</evidence>
<gene>
    <name evidence="2" type="ORF">PGLA1383_LOCUS55179</name>
</gene>
<sequence>MLAQRLEAFFRVDNCMNEDGGLLRLLTWYVQTGCAGHDCHSGMKWSVMSYLDADGVRDVHIVIESLRNSFSSVHGEINKFLCGRVVLCCRDDSEDNLLEFWRVLGIGEDVIEEFVLVNPWYKDNQLLVSDVLENAEDRMQRVAALISYSMRFRKFTESRWVTMGPSVRGLLASLALGLQDLVATARGNPKISDFYLHGFSRLSPKHLLGLVVLAVSSWVPDAFLCEVLSDERVVKRATELQQLVKDELAFLHGLSSFTWGRLAELCGCSEPGLVRSNALQAAHLAAAFIDNAVFAELREYPWKLAVGSIRDNLEDRLNYAIRTTEQKIYRLLRKRPHKVSGRHAFLRDLFAQLRPDGSRSVPQDWKELVMSRHGILYSQLSPAEISYWEQKATDTARSKAAAIEGDILHLEDALHLAKARAQEEFSMLGLMHRGSCVRFGPGDWDTMVALWNSGRFSASIVAGLRQKAMVSPIAPPTDVQQLFGNTAIVALDRPARRHPEWLSAVCQCRSELCRCVFLHSADDGAHGYLLLYAKQNPLHIAFLKLTVDRPCVPEVDHMTASEAYEFWQQYQDHVFSFSMADYTTHVELAALSTSEIMVLDSVVFNPACNVGAYGSPIPLQEVLESMAPRRPATAPRTTRIPNPSNVSMEDILAEAPWAAQYLKLPQGADSSSSAGANLSSTFTEAQEDLDEVWDDVVMRTREASIVAPEFCGNDFSIKHRDLYIRDTGASHTFENDRLVASAANAPAGAFCRGYGLQKAASFTFAKYSEDYANKLATEWVRKMQFFFNTWQRQNQAKYVFTAADIAAYQPSEEWAAFVAGLPAAGSLKERATAVQDMAPRKPTWLPFRAPLPGKLCLEWFFGVAFWIYGLPTWAAHLGCPLGLPTWAAHLGCPLGLPTWAAHLGCPSSQNRADTMGKPKKSHNDISKGKGGRGKEDTMGKPKKSHNDIPKGAATRELKARDTDEQADRIMDKNFGHLSKVTQETKTVDGKTLRERVKYELRSVRDDDLKDRLSHRFWQPIVEQYAAGESLPSSLVVKDKTEKCSPNFGNAVDAATRDNKARTTEPLVMHLQQRRLNQKELVGLCRVHALGHLRSHEAADTIAIEVMKAIVREKQQETFKEELMVMHGTFDKALTKLYRRMNAKSVQKDTWIDNNKGIVCLIVKQSDLDEIHACKGTWEMVAPQVARVVAGSDLGSAPFDSAYRLVHNKSFAILINEMVAKLMQNIATIVKNVEVFRAQAGAVVLEHHPQGSRTEKRAISFDFLGHKIVSMVHSPEFEVELRLFAAIKTRALMHLDGLPRLRIEEPILAEALAAPCQIQKELLRSSLAARQCAKDVLSGKDVQSFQAMKRNLSESAEDLLSMDRTFILELSFAESAFNDSLLDAIKSKILGILPTSTREESLPDASAALQLLANTDLVKWSSKPVTDEMDAIRETIAKMMQGYPPNADLFKDDKFYKPLIEQFPFFVKRGDKVGAAALELEFASMQEKMVANAKAVTLKELHTLQAFKFLLTPVQQGFLGKWSVEVIKHRTASAAEPSASSSSRASGQEKTADDPNTSSCVFLDGKERRTSWRADTLVAGARVGLLVAGDGSGDLRLFVDGSMVVHVEGAMTNTEPSDGSPIRGSPGHRRRKGPKYGGPLILELHISGLAGHVCTVTLAATSNVREVKDSVMQLTGVPTHEQCLLKPDGVELARDARG</sequence>